<protein>
    <submittedName>
        <fullName evidence="1">Uncharacterized protein</fullName>
    </submittedName>
</protein>
<gene>
    <name evidence="1" type="ORF">CPT_Parlo_027</name>
</gene>
<keyword evidence="2" id="KW-1185">Reference proteome</keyword>
<name>A0A482MGY0_9CAUD</name>
<evidence type="ECO:0000313" key="2">
    <source>
        <dbReference type="Proteomes" id="UP000307326"/>
    </source>
</evidence>
<sequence length="87" mass="9815">MKTLRQRIIDVLAAAEVPMTSDQIIDELSKTEVVKRKTLNTVLRRAVDDFAVSRIDGNSILFKLPPAFGESPRLSIFDRCIRQASNQ</sequence>
<organism evidence="1 2">
    <name type="scientific">Serratia phage Parlo</name>
    <dbReference type="NCBI Taxonomy" id="2557554"/>
    <lineage>
        <taxon>Viruses</taxon>
        <taxon>Duplodnaviria</taxon>
        <taxon>Heunggongvirae</taxon>
        <taxon>Uroviricota</taxon>
        <taxon>Caudoviricetes</taxon>
        <taxon>Parlovirus</taxon>
        <taxon>Parlovirus parlo</taxon>
    </lineage>
</organism>
<evidence type="ECO:0000313" key="1">
    <source>
        <dbReference type="EMBL" id="QBQ72176.1"/>
    </source>
</evidence>
<dbReference type="Proteomes" id="UP000307326">
    <property type="component" value="Segment"/>
</dbReference>
<accession>A0A482MGY0</accession>
<proteinExistence type="predicted"/>
<reference evidence="2" key="1">
    <citation type="submission" date="2019-03" db="EMBL/GenBank/DDBJ databases">
        <authorList>
            <person name="Bockoven R."/>
            <person name="Gutierrez J."/>
            <person name="Newkirk H."/>
            <person name="Liu M."/>
            <person name="Ramsey J."/>
            <person name="Cahill J."/>
        </authorList>
    </citation>
    <scope>NUCLEOTIDE SEQUENCE [LARGE SCALE GENOMIC DNA]</scope>
</reference>
<dbReference type="EMBL" id="MK618715">
    <property type="protein sequence ID" value="QBQ72176.1"/>
    <property type="molecule type" value="Genomic_DNA"/>
</dbReference>